<keyword evidence="10" id="KW-0325">Glycoprotein</keyword>
<comment type="subcellular location">
    <subcellularLocation>
        <location evidence="1">Endoplasmic reticulum membrane</location>
        <topology evidence="1">Multi-pass membrane protein</topology>
    </subcellularLocation>
</comment>
<evidence type="ECO:0008006" key="14">
    <source>
        <dbReference type="Google" id="ProtNLM"/>
    </source>
</evidence>
<evidence type="ECO:0000256" key="8">
    <source>
        <dbReference type="ARBA" id="ARBA00022989"/>
    </source>
</evidence>
<dbReference type="Pfam" id="PF01663">
    <property type="entry name" value="Phosphodiest"/>
    <property type="match status" value="1"/>
</dbReference>
<dbReference type="GO" id="GO:0051377">
    <property type="term" value="F:mannose-ethanolamine phosphotransferase activity"/>
    <property type="evidence" value="ECO:0007669"/>
    <property type="project" value="InterPro"/>
</dbReference>
<evidence type="ECO:0000256" key="11">
    <source>
        <dbReference type="SAM" id="Phobius"/>
    </source>
</evidence>
<sequence length="1009" mass="113665">MPHVKIASRFKFVASKVTVLCGIFLGLATFACGFFLNRSELPYVSTRLSNVAYVPAYRRLVVLLVDGLAFNFVRRDSDIYPVDLSSNLRFTSELLLTTKAHLVHFVADPPTTTLQRLKGLMTGSMPTFVDAGSNFRSYELMEDNLIRQWRQANRRILFVGDDTWTGLFPMSFDEADPYHSLNVKDLDTVDKAVHEFVISSLQNSSHGPHWDVLIGHLLGIDHCGHTYGPAHIEMRRKLRELDEFIRKVVTLLHSDDLLLVLGDHGMTASGDHGGDSYAELDAALLLYSGRGFPQFINNITSRKSSIAQIDLVPTLAALTGVPVPYSNLGVCVDDFLGSSLDVRRALLLNFVQVLNYTLSYHREIGFIPMEPDLEQFVNSLSNGTDADLFTFAQRLENEQLKSRLQQLQAAFRKHWTRFDSGRMWIGLWLMLSGISTLLHFDSCWGKKELVIIGQNFVAIYTLLDMGTSFTTSIFGRLMFASVSTFVLFSSLLECSVSFRSHVPLLLAFLHGMSYLSNSFLVHEIRVTCFLLHTLILCYALKRILTIETLFSNWHTCCIPVALMLGIRLSVVFEVCREESFTSNCRSAVDAWLAKPLTKLTLEEARLTGTSRLFVALGALLFIIVSHQLWLKHLTKGAVKCVFLQCILPLAGFFLAVCWMLDIAQVFVMQSSNNLIHWIRTCFSRAVLLSITVVFARLCWSPLLIESIENLKAVHPNVPKLRSSHQTLSELNTTSEFHSYMKSINTLAGAASIYSSWTGTTLILLPLFASMIFLNEVHIFPLIAIPVTFAMLSYFLQDFAKQAKYDEDDLLARHLNQASSWQIAIASSLLDNLSFYMTGHQTTIVGIPWDAAYAAYSGIHTTRWLPALMVVVHLYAGSILVASSLPLFIILVAPKNWLWTRTDRLCCSTEFALCMIDPKSVQFSYAFDRLIWRFFTCKAIMTFGSVVSASLLRRHLMVWKIFAPRLLFSSLSLLVSGSVLIFVRVLVINLLHSSVAELRKRLSEKNTPIY</sequence>
<evidence type="ECO:0000256" key="4">
    <source>
        <dbReference type="ARBA" id="ARBA00022502"/>
    </source>
</evidence>
<evidence type="ECO:0000313" key="13">
    <source>
        <dbReference type="Proteomes" id="UP000699462"/>
    </source>
</evidence>
<dbReference type="InterPro" id="IPR039524">
    <property type="entry name" value="PIGO/GPI13"/>
</dbReference>
<keyword evidence="13" id="KW-1185">Reference proteome</keyword>
<evidence type="ECO:0000256" key="9">
    <source>
        <dbReference type="ARBA" id="ARBA00023136"/>
    </source>
</evidence>
<dbReference type="Proteomes" id="UP000699462">
    <property type="component" value="Unassembled WGS sequence"/>
</dbReference>
<feature type="transmembrane region" description="Helical" evidence="11">
    <location>
        <begin position="641"/>
        <end position="666"/>
    </location>
</feature>
<dbReference type="SUPFAM" id="SSF53649">
    <property type="entry name" value="Alkaline phosphatase-like"/>
    <property type="match status" value="1"/>
</dbReference>
<evidence type="ECO:0000256" key="6">
    <source>
        <dbReference type="ARBA" id="ARBA00022692"/>
    </source>
</evidence>
<feature type="transmembrane region" description="Helical" evidence="11">
    <location>
        <begin position="972"/>
        <end position="991"/>
    </location>
</feature>
<evidence type="ECO:0000256" key="1">
    <source>
        <dbReference type="ARBA" id="ARBA00004477"/>
    </source>
</evidence>
<dbReference type="GO" id="GO:0005789">
    <property type="term" value="C:endoplasmic reticulum membrane"/>
    <property type="evidence" value="ECO:0007669"/>
    <property type="project" value="UniProtKB-SubCell"/>
</dbReference>
<keyword evidence="6 11" id="KW-0812">Transmembrane</keyword>
<reference evidence="12 13" key="1">
    <citation type="submission" date="2019-07" db="EMBL/GenBank/DDBJ databases">
        <title>Annotation for the trematode Paragonimus westermani.</title>
        <authorList>
            <person name="Choi Y.-J."/>
        </authorList>
    </citation>
    <scope>NUCLEOTIDE SEQUENCE [LARGE SCALE GENOMIC DNA]</scope>
    <source>
        <strain evidence="12">180907_Pwestermani</strain>
    </source>
</reference>
<evidence type="ECO:0000256" key="7">
    <source>
        <dbReference type="ARBA" id="ARBA00022824"/>
    </source>
</evidence>
<organism evidence="12 13">
    <name type="scientific">Paragonimus westermani</name>
    <dbReference type="NCBI Taxonomy" id="34504"/>
    <lineage>
        <taxon>Eukaryota</taxon>
        <taxon>Metazoa</taxon>
        <taxon>Spiralia</taxon>
        <taxon>Lophotrochozoa</taxon>
        <taxon>Platyhelminthes</taxon>
        <taxon>Trematoda</taxon>
        <taxon>Digenea</taxon>
        <taxon>Plagiorchiida</taxon>
        <taxon>Troglotremata</taxon>
        <taxon>Troglotrematidae</taxon>
        <taxon>Paragonimus</taxon>
    </lineage>
</organism>
<gene>
    <name evidence="12" type="ORF">P879_05678</name>
</gene>
<feature type="transmembrane region" description="Helical" evidence="11">
    <location>
        <begin position="778"/>
        <end position="795"/>
    </location>
</feature>
<feature type="transmembrane region" description="Helical" evidence="11">
    <location>
        <begin position="866"/>
        <end position="892"/>
    </location>
</feature>
<keyword evidence="4" id="KW-0337">GPI-anchor biosynthesis</keyword>
<evidence type="ECO:0000256" key="3">
    <source>
        <dbReference type="ARBA" id="ARBA00008695"/>
    </source>
</evidence>
<dbReference type="Gene3D" id="3.40.720.10">
    <property type="entry name" value="Alkaline Phosphatase, subunit A"/>
    <property type="match status" value="1"/>
</dbReference>
<accession>A0A8T0DNG8</accession>
<dbReference type="InterPro" id="IPR002591">
    <property type="entry name" value="Phosphodiest/P_Trfase"/>
</dbReference>
<feature type="transmembrane region" description="Helical" evidence="11">
    <location>
        <begin position="421"/>
        <end position="440"/>
    </location>
</feature>
<comment type="caution">
    <text evidence="12">The sequence shown here is derived from an EMBL/GenBank/DDBJ whole genome shotgun (WGS) entry which is preliminary data.</text>
</comment>
<feature type="transmembrane region" description="Helical" evidence="11">
    <location>
        <begin position="612"/>
        <end position="629"/>
    </location>
</feature>
<dbReference type="CDD" id="cd16023">
    <property type="entry name" value="GPI_EPT_3"/>
    <property type="match status" value="1"/>
</dbReference>
<keyword evidence="8 11" id="KW-1133">Transmembrane helix</keyword>
<keyword evidence="9 11" id="KW-0472">Membrane</keyword>
<dbReference type="OrthoDB" id="272139at2759"/>
<dbReference type="AlphaFoldDB" id="A0A8T0DNG8"/>
<dbReference type="InterPro" id="IPR017850">
    <property type="entry name" value="Alkaline_phosphatase_core_sf"/>
</dbReference>
<dbReference type="PANTHER" id="PTHR23071">
    <property type="entry name" value="PHOSPHATIDYLINOSITOL GLYCAN"/>
    <property type="match status" value="1"/>
</dbReference>
<dbReference type="GO" id="GO:0006506">
    <property type="term" value="P:GPI anchor biosynthetic process"/>
    <property type="evidence" value="ECO:0007669"/>
    <property type="project" value="UniProtKB-KW"/>
</dbReference>
<feature type="transmembrane region" description="Helical" evidence="11">
    <location>
        <begin position="746"/>
        <end position="772"/>
    </location>
</feature>
<evidence type="ECO:0000313" key="12">
    <source>
        <dbReference type="EMBL" id="KAF8568494.1"/>
    </source>
</evidence>
<dbReference type="PANTHER" id="PTHR23071:SF1">
    <property type="entry name" value="GPI ETHANOLAMINE PHOSPHATE TRANSFERASE 3"/>
    <property type="match status" value="1"/>
</dbReference>
<evidence type="ECO:0000256" key="10">
    <source>
        <dbReference type="ARBA" id="ARBA00023180"/>
    </source>
</evidence>
<evidence type="ECO:0000256" key="5">
    <source>
        <dbReference type="ARBA" id="ARBA00022679"/>
    </source>
</evidence>
<protein>
    <recommendedName>
        <fullName evidence="14">GPI ethanolamine phosphate transferase 3</fullName>
    </recommendedName>
</protein>
<keyword evidence="7" id="KW-0256">Endoplasmic reticulum</keyword>
<feature type="transmembrane region" description="Helical" evidence="11">
    <location>
        <begin position="929"/>
        <end position="951"/>
    </location>
</feature>
<proteinExistence type="inferred from homology"/>
<dbReference type="InterPro" id="IPR037675">
    <property type="entry name" value="PIG-O_N"/>
</dbReference>
<name>A0A8T0DNG8_9TREM</name>
<feature type="transmembrane region" description="Helical" evidence="11">
    <location>
        <begin position="519"/>
        <end position="540"/>
    </location>
</feature>
<feature type="transmembrane region" description="Helical" evidence="11">
    <location>
        <begin position="12"/>
        <end position="36"/>
    </location>
</feature>
<keyword evidence="5" id="KW-0808">Transferase</keyword>
<comment type="pathway">
    <text evidence="2">Glycolipid biosynthesis; glycosylphosphatidylinositol-anchor biosynthesis.</text>
</comment>
<dbReference type="PROSITE" id="PS51257">
    <property type="entry name" value="PROKAR_LIPOPROTEIN"/>
    <property type="match status" value="1"/>
</dbReference>
<feature type="transmembrane region" description="Helical" evidence="11">
    <location>
        <begin position="452"/>
        <end position="470"/>
    </location>
</feature>
<evidence type="ECO:0000256" key="2">
    <source>
        <dbReference type="ARBA" id="ARBA00004687"/>
    </source>
</evidence>
<dbReference type="EMBL" id="JTDF01002743">
    <property type="protein sequence ID" value="KAF8568494.1"/>
    <property type="molecule type" value="Genomic_DNA"/>
</dbReference>
<comment type="similarity">
    <text evidence="3">Belongs to the PIGG/PIGN/PIGO family. PIGO subfamily.</text>
</comment>